<keyword evidence="5 7" id="KW-1133">Transmembrane helix</keyword>
<evidence type="ECO:0000256" key="3">
    <source>
        <dbReference type="ARBA" id="ARBA00022475"/>
    </source>
</evidence>
<evidence type="ECO:0000256" key="7">
    <source>
        <dbReference type="SAM" id="Phobius"/>
    </source>
</evidence>
<sequence length="477" mass="54126">MNSLLKSKLLSNLLASLSGKFGTMLIQLITTMVLSRFLAPSAFGIVAMCTIFLSISEMLIDSGMAGSIIYHKDVEKIELHTLFWTNILISVVIYVILYFTSGFIADFYDTPVLADIIKVIGLSSIIHSFCLIQSALLSKELKFKLQSKILVYAAIMASLGVVVLAVLDYGVWALVAQPILLKIFQVVFYYIFGGYTPRLSYSLKSLKRHWSFGSNLLGSSMLKLVYDNIYVQIIGKVVNINDAGYYSQAKRFNDIPTKLIAFPLERVIFPNLLQSSDIVAKMKKISKVFSFFIIPILFLAALVSKELIVILLGSKWLDSGWMLSFLFLGSIGASLEALNRNYIKASGKTNILLKFDVYKRILNFIILFIGIYWAMWGILVAFIVNGIIGWLINCYALSLSLDYNFKHQIKYVFEITILAIIPYFLVYFFLEITDFNAFLNIVVKSTAYMLSYIMLLILFKRKELVSYLEMIRNRNAR</sequence>
<dbReference type="InterPro" id="IPR050833">
    <property type="entry name" value="Poly_Biosynth_Transport"/>
</dbReference>
<feature type="transmembrane region" description="Helical" evidence="7">
    <location>
        <begin position="319"/>
        <end position="337"/>
    </location>
</feature>
<reference evidence="8" key="1">
    <citation type="submission" date="2022-01" db="EMBL/GenBank/DDBJ databases">
        <title>Genome sequencing of Zunongwangia sp. M21534 genome.</title>
        <authorList>
            <person name="Chen Y."/>
            <person name="Dong C."/>
            <person name="Shao Z."/>
        </authorList>
    </citation>
    <scope>NUCLEOTIDE SEQUENCE</scope>
    <source>
        <strain evidence="8">MCCC M21534</strain>
    </source>
</reference>
<feature type="transmembrane region" description="Helical" evidence="7">
    <location>
        <begin position="116"/>
        <end position="137"/>
    </location>
</feature>
<feature type="transmembrane region" description="Helical" evidence="7">
    <location>
        <begin position="380"/>
        <end position="399"/>
    </location>
</feature>
<feature type="transmembrane region" description="Helical" evidence="7">
    <location>
        <begin position="436"/>
        <end position="459"/>
    </location>
</feature>
<evidence type="ECO:0000256" key="1">
    <source>
        <dbReference type="ARBA" id="ARBA00004651"/>
    </source>
</evidence>
<keyword evidence="4 7" id="KW-0812">Transmembrane</keyword>
<dbReference type="Pfam" id="PF13440">
    <property type="entry name" value="Polysacc_synt_3"/>
    <property type="match status" value="1"/>
</dbReference>
<keyword evidence="9" id="KW-1185">Reference proteome</keyword>
<evidence type="ECO:0000256" key="4">
    <source>
        <dbReference type="ARBA" id="ARBA00022692"/>
    </source>
</evidence>
<gene>
    <name evidence="8" type="ORF">L1967_00475</name>
</gene>
<feature type="transmembrane region" description="Helical" evidence="7">
    <location>
        <begin position="288"/>
        <end position="313"/>
    </location>
</feature>
<evidence type="ECO:0000313" key="8">
    <source>
        <dbReference type="EMBL" id="MCL6216756.1"/>
    </source>
</evidence>
<dbReference type="RefSeq" id="WP_249599750.1">
    <property type="nucleotide sequence ID" value="NZ_JAKHSK010000001.1"/>
</dbReference>
<feature type="transmembrane region" description="Helical" evidence="7">
    <location>
        <begin position="357"/>
        <end position="374"/>
    </location>
</feature>
<evidence type="ECO:0000256" key="5">
    <source>
        <dbReference type="ARBA" id="ARBA00022989"/>
    </source>
</evidence>
<dbReference type="CDD" id="cd13127">
    <property type="entry name" value="MATE_tuaB_like"/>
    <property type="match status" value="1"/>
</dbReference>
<comment type="similarity">
    <text evidence="2">Belongs to the polysaccharide synthase family.</text>
</comment>
<name>A0A9X1ZMI7_9FLAO</name>
<organism evidence="8 9">
    <name type="scientific">Zunongwangia pacifica</name>
    <dbReference type="NCBI Taxonomy" id="2911062"/>
    <lineage>
        <taxon>Bacteria</taxon>
        <taxon>Pseudomonadati</taxon>
        <taxon>Bacteroidota</taxon>
        <taxon>Flavobacteriia</taxon>
        <taxon>Flavobacteriales</taxon>
        <taxon>Flavobacteriaceae</taxon>
        <taxon>Zunongwangia</taxon>
    </lineage>
</organism>
<accession>A0A9X1ZMI7</accession>
<feature type="transmembrane region" description="Helical" evidence="7">
    <location>
        <begin position="173"/>
        <end position="192"/>
    </location>
</feature>
<feature type="transmembrane region" description="Helical" evidence="7">
    <location>
        <begin position="45"/>
        <end position="70"/>
    </location>
</feature>
<dbReference type="PANTHER" id="PTHR30250:SF10">
    <property type="entry name" value="LIPOPOLYSACCHARIDE BIOSYNTHESIS PROTEIN WZXC"/>
    <property type="match status" value="1"/>
</dbReference>
<evidence type="ECO:0000256" key="6">
    <source>
        <dbReference type="ARBA" id="ARBA00023136"/>
    </source>
</evidence>
<dbReference type="Proteomes" id="UP001139521">
    <property type="component" value="Unassembled WGS sequence"/>
</dbReference>
<feature type="transmembrane region" description="Helical" evidence="7">
    <location>
        <begin position="82"/>
        <end position="104"/>
    </location>
</feature>
<keyword evidence="3" id="KW-1003">Cell membrane</keyword>
<feature type="transmembrane region" description="Helical" evidence="7">
    <location>
        <begin position="411"/>
        <end position="430"/>
    </location>
</feature>
<keyword evidence="6 7" id="KW-0472">Membrane</keyword>
<dbReference type="EMBL" id="JAKHSK010000001">
    <property type="protein sequence ID" value="MCL6216756.1"/>
    <property type="molecule type" value="Genomic_DNA"/>
</dbReference>
<dbReference type="GO" id="GO:0005886">
    <property type="term" value="C:plasma membrane"/>
    <property type="evidence" value="ECO:0007669"/>
    <property type="project" value="UniProtKB-SubCell"/>
</dbReference>
<protein>
    <submittedName>
        <fullName evidence="8">Lipopolysaccharide biosynthesis protein</fullName>
    </submittedName>
</protein>
<dbReference type="PANTHER" id="PTHR30250">
    <property type="entry name" value="PST FAMILY PREDICTED COLANIC ACID TRANSPORTER"/>
    <property type="match status" value="1"/>
</dbReference>
<proteinExistence type="inferred from homology"/>
<comment type="subcellular location">
    <subcellularLocation>
        <location evidence="1">Cell membrane</location>
        <topology evidence="1">Multi-pass membrane protein</topology>
    </subcellularLocation>
</comment>
<comment type="caution">
    <text evidence="8">The sequence shown here is derived from an EMBL/GenBank/DDBJ whole genome shotgun (WGS) entry which is preliminary data.</text>
</comment>
<dbReference type="AlphaFoldDB" id="A0A9X1ZMI7"/>
<evidence type="ECO:0000313" key="9">
    <source>
        <dbReference type="Proteomes" id="UP001139521"/>
    </source>
</evidence>
<evidence type="ECO:0000256" key="2">
    <source>
        <dbReference type="ARBA" id="ARBA00007430"/>
    </source>
</evidence>
<feature type="transmembrane region" description="Helical" evidence="7">
    <location>
        <begin position="149"/>
        <end position="167"/>
    </location>
</feature>
<feature type="transmembrane region" description="Helical" evidence="7">
    <location>
        <begin position="21"/>
        <end position="39"/>
    </location>
</feature>